<evidence type="ECO:0000313" key="2">
    <source>
        <dbReference type="EMBL" id="CAI9106289.1"/>
    </source>
</evidence>
<feature type="compositionally biased region" description="Pro residues" evidence="1">
    <location>
        <begin position="400"/>
        <end position="412"/>
    </location>
</feature>
<organism evidence="2 3">
    <name type="scientific">Oldenlandia corymbosa var. corymbosa</name>
    <dbReference type="NCBI Taxonomy" id="529605"/>
    <lineage>
        <taxon>Eukaryota</taxon>
        <taxon>Viridiplantae</taxon>
        <taxon>Streptophyta</taxon>
        <taxon>Embryophyta</taxon>
        <taxon>Tracheophyta</taxon>
        <taxon>Spermatophyta</taxon>
        <taxon>Magnoliopsida</taxon>
        <taxon>eudicotyledons</taxon>
        <taxon>Gunneridae</taxon>
        <taxon>Pentapetalae</taxon>
        <taxon>asterids</taxon>
        <taxon>lamiids</taxon>
        <taxon>Gentianales</taxon>
        <taxon>Rubiaceae</taxon>
        <taxon>Rubioideae</taxon>
        <taxon>Spermacoceae</taxon>
        <taxon>Hedyotis-Oldenlandia complex</taxon>
        <taxon>Oldenlandia</taxon>
    </lineage>
</organism>
<feature type="region of interest" description="Disordered" evidence="1">
    <location>
        <begin position="284"/>
        <end position="305"/>
    </location>
</feature>
<feature type="compositionally biased region" description="Polar residues" evidence="1">
    <location>
        <begin position="611"/>
        <end position="623"/>
    </location>
</feature>
<feature type="compositionally biased region" description="Polar residues" evidence="1">
    <location>
        <begin position="55"/>
        <end position="68"/>
    </location>
</feature>
<feature type="region of interest" description="Disordered" evidence="1">
    <location>
        <begin position="356"/>
        <end position="414"/>
    </location>
</feature>
<dbReference type="Proteomes" id="UP001161247">
    <property type="component" value="Chromosome 5"/>
</dbReference>
<proteinExistence type="predicted"/>
<dbReference type="EMBL" id="OX459122">
    <property type="protein sequence ID" value="CAI9106289.1"/>
    <property type="molecule type" value="Genomic_DNA"/>
</dbReference>
<name>A0AAV1DEJ9_OLDCO</name>
<feature type="compositionally biased region" description="Basic residues" evidence="1">
    <location>
        <begin position="141"/>
        <end position="150"/>
    </location>
</feature>
<dbReference type="AlphaFoldDB" id="A0AAV1DEJ9"/>
<keyword evidence="3" id="KW-1185">Reference proteome</keyword>
<gene>
    <name evidence="2" type="ORF">OLC1_LOCUS14809</name>
</gene>
<feature type="region of interest" description="Disordered" evidence="1">
    <location>
        <begin position="15"/>
        <end position="106"/>
    </location>
</feature>
<feature type="region of interest" description="Disordered" evidence="1">
    <location>
        <begin position="603"/>
        <end position="630"/>
    </location>
</feature>
<feature type="compositionally biased region" description="Low complexity" evidence="1">
    <location>
        <begin position="166"/>
        <end position="179"/>
    </location>
</feature>
<feature type="region of interest" description="Disordered" evidence="1">
    <location>
        <begin position="122"/>
        <end position="184"/>
    </location>
</feature>
<sequence length="683" mass="77139">MSGCPLSVGIALAMDMRNQKEGVSNPVPSEEKGEDAISQAQADDVVCKETRKQPMITNISQKDGNQGQARKEAKGAEGKPTRLRQGGETNSHTAVHPIIGPSKHGLLETKLQEDKVKVLMEKKWHQRSEPVFDPNIEATIRRARAAKRRQNQWQQNRQEGSSEMANQGGNPENNRNPGGDQQNRPERLLRDFFIPQQEEVQSPLVFPDQPNWNNAPQQGNYQRPTQPPRFHRQDGQPPNYHNQQRSNQQYIPREDEWISVQNAIKNFAVSWKSLENQLAQIAKQNAEKPSGSMPSVTVVNPKGNDQKQAKAITLRSGKQLNQPSEKVTLVSEPAGNKETFSEKISDNGDLVEHEQATKKPGMDEIQFPAPIKKPQEPVPIPPYPERMRYLSPQCDSPSPHGEPTPPPPPQPPRALQEQALNAITDEWEPRLFPRKKAWDFLLKHLKRKIIAERGIGEDGEAFAYIKRHSTEGIRAIWKLPRVSTDYRETITALHPNQPLEQAILSRLAKEGTDWEKDDQDNPLGFYANALQTPDLNLWHHLICCNLMPTTYTSKVTYEQAMILSQGEELVLPSDDYHALRKGRGGFLNIDAKSSLQQPLRLNKLDQRPPGASSSGQATSTPTPAGQLRQRDFNKKTRFILDYVHQCQIRTEQFLQEMHKCIGYPENCPLPHDPPAHSLHGMPP</sequence>
<feature type="compositionally biased region" description="Basic and acidic residues" evidence="1">
    <location>
        <begin position="69"/>
        <end position="80"/>
    </location>
</feature>
<evidence type="ECO:0000313" key="3">
    <source>
        <dbReference type="Proteomes" id="UP001161247"/>
    </source>
</evidence>
<accession>A0AAV1DEJ9</accession>
<feature type="compositionally biased region" description="Polar residues" evidence="1">
    <location>
        <begin position="210"/>
        <end position="224"/>
    </location>
</feature>
<reference evidence="2" key="1">
    <citation type="submission" date="2023-03" db="EMBL/GenBank/DDBJ databases">
        <authorList>
            <person name="Julca I."/>
        </authorList>
    </citation>
    <scope>NUCLEOTIDE SEQUENCE</scope>
</reference>
<protein>
    <submittedName>
        <fullName evidence="2">OLC1v1005415C1</fullName>
    </submittedName>
</protein>
<feature type="region of interest" description="Disordered" evidence="1">
    <location>
        <begin position="203"/>
        <end position="247"/>
    </location>
</feature>
<evidence type="ECO:0000256" key="1">
    <source>
        <dbReference type="SAM" id="MobiDB-lite"/>
    </source>
</evidence>